<dbReference type="InterPro" id="IPR000390">
    <property type="entry name" value="Small_drug/metabolite_transptr"/>
</dbReference>
<keyword evidence="10" id="KW-1185">Reference proteome</keyword>
<protein>
    <submittedName>
        <fullName evidence="9">Multidrug efflux SMR transporter</fullName>
    </submittedName>
</protein>
<dbReference type="PANTHER" id="PTHR30561">
    <property type="entry name" value="SMR FAMILY PROTON-DEPENDENT DRUG EFFLUX TRANSPORTER SUGE"/>
    <property type="match status" value="1"/>
</dbReference>
<evidence type="ECO:0000256" key="1">
    <source>
        <dbReference type="ARBA" id="ARBA00004651"/>
    </source>
</evidence>
<keyword evidence="4 7" id="KW-0812">Transmembrane</keyword>
<keyword evidence="3" id="KW-1003">Cell membrane</keyword>
<sequence length="130" mass="13709">MVRAIRTASRREAPARAPKVARRAHWIVLLASAILESVWALALHDSRGFTEVVPTIVFFVANPLSMVGLGYAMRGIPVSTAYAIWTGLGAALTVGASLLLGTEAPSVLKLVFLAGIIGCVIGLKFVKDPA</sequence>
<dbReference type="SUPFAM" id="SSF103481">
    <property type="entry name" value="Multidrug resistance efflux transporter EmrE"/>
    <property type="match status" value="1"/>
</dbReference>
<accession>A0ABP5MW13</accession>
<dbReference type="RefSeq" id="WP_090148087.1">
    <property type="nucleotide sequence ID" value="NZ_BAAAOP010000005.1"/>
</dbReference>
<dbReference type="InterPro" id="IPR045324">
    <property type="entry name" value="Small_multidrug_res"/>
</dbReference>
<dbReference type="Proteomes" id="UP001501084">
    <property type="component" value="Unassembled WGS sequence"/>
</dbReference>
<organism evidence="9 10">
    <name type="scientific">Leucobacter alluvii</name>
    <dbReference type="NCBI Taxonomy" id="340321"/>
    <lineage>
        <taxon>Bacteria</taxon>
        <taxon>Bacillati</taxon>
        <taxon>Actinomycetota</taxon>
        <taxon>Actinomycetes</taxon>
        <taxon>Micrococcales</taxon>
        <taxon>Microbacteriaceae</taxon>
        <taxon>Leucobacter</taxon>
    </lineage>
</organism>
<comment type="subcellular location">
    <subcellularLocation>
        <location evidence="1 7">Cell membrane</location>
        <topology evidence="1 7">Multi-pass membrane protein</topology>
    </subcellularLocation>
</comment>
<comment type="caution">
    <text evidence="9">The sequence shown here is derived from an EMBL/GenBank/DDBJ whole genome shotgun (WGS) entry which is preliminary data.</text>
</comment>
<comment type="similarity">
    <text evidence="7">Belongs to the drug/metabolite transporter (DMT) superfamily. Small multidrug resistance (SMR) (TC 2.A.7.1) family.</text>
</comment>
<gene>
    <name evidence="9" type="ORF">GCM10009786_11050</name>
</gene>
<keyword evidence="2" id="KW-0813">Transport</keyword>
<name>A0ABP5MW13_9MICO</name>
<evidence type="ECO:0000256" key="5">
    <source>
        <dbReference type="ARBA" id="ARBA00022989"/>
    </source>
</evidence>
<dbReference type="Pfam" id="PF00893">
    <property type="entry name" value="Multi_Drug_Res"/>
    <property type="match status" value="1"/>
</dbReference>
<proteinExistence type="inferred from homology"/>
<reference evidence="10" key="1">
    <citation type="journal article" date="2019" name="Int. J. Syst. Evol. Microbiol.">
        <title>The Global Catalogue of Microorganisms (GCM) 10K type strain sequencing project: providing services to taxonomists for standard genome sequencing and annotation.</title>
        <authorList>
            <consortium name="The Broad Institute Genomics Platform"/>
            <consortium name="The Broad Institute Genome Sequencing Center for Infectious Disease"/>
            <person name="Wu L."/>
            <person name="Ma J."/>
        </authorList>
    </citation>
    <scope>NUCLEOTIDE SEQUENCE [LARGE SCALE GENOMIC DNA]</scope>
    <source>
        <strain evidence="10">JCM 14919</strain>
    </source>
</reference>
<feature type="transmembrane region" description="Helical" evidence="8">
    <location>
        <begin position="56"/>
        <end position="73"/>
    </location>
</feature>
<keyword evidence="6 8" id="KW-0472">Membrane</keyword>
<evidence type="ECO:0000256" key="3">
    <source>
        <dbReference type="ARBA" id="ARBA00022475"/>
    </source>
</evidence>
<evidence type="ECO:0000256" key="8">
    <source>
        <dbReference type="SAM" id="Phobius"/>
    </source>
</evidence>
<evidence type="ECO:0000256" key="7">
    <source>
        <dbReference type="RuleBase" id="RU003942"/>
    </source>
</evidence>
<dbReference type="PANTHER" id="PTHR30561:SF0">
    <property type="entry name" value="GUANIDINIUM EXPORTER"/>
    <property type="match status" value="1"/>
</dbReference>
<feature type="transmembrane region" description="Helical" evidence="8">
    <location>
        <begin position="80"/>
        <end position="100"/>
    </location>
</feature>
<evidence type="ECO:0000256" key="4">
    <source>
        <dbReference type="ARBA" id="ARBA00022692"/>
    </source>
</evidence>
<dbReference type="Gene3D" id="1.10.3730.20">
    <property type="match status" value="1"/>
</dbReference>
<evidence type="ECO:0000256" key="2">
    <source>
        <dbReference type="ARBA" id="ARBA00022448"/>
    </source>
</evidence>
<evidence type="ECO:0000313" key="9">
    <source>
        <dbReference type="EMBL" id="GAA2187194.1"/>
    </source>
</evidence>
<feature type="transmembrane region" description="Helical" evidence="8">
    <location>
        <begin position="106"/>
        <end position="126"/>
    </location>
</feature>
<evidence type="ECO:0000313" key="10">
    <source>
        <dbReference type="Proteomes" id="UP001501084"/>
    </source>
</evidence>
<dbReference type="EMBL" id="BAAAOP010000005">
    <property type="protein sequence ID" value="GAA2187194.1"/>
    <property type="molecule type" value="Genomic_DNA"/>
</dbReference>
<evidence type="ECO:0000256" key="6">
    <source>
        <dbReference type="ARBA" id="ARBA00023136"/>
    </source>
</evidence>
<keyword evidence="5 8" id="KW-1133">Transmembrane helix</keyword>
<dbReference type="InterPro" id="IPR037185">
    <property type="entry name" value="EmrE-like"/>
</dbReference>